<dbReference type="InterPro" id="IPR016181">
    <property type="entry name" value="Acyl_CoA_acyltransferase"/>
</dbReference>
<dbReference type="SUPFAM" id="SSF55729">
    <property type="entry name" value="Acyl-CoA N-acyltransferases (Nat)"/>
    <property type="match status" value="1"/>
</dbReference>
<dbReference type="Pfam" id="PF00583">
    <property type="entry name" value="Acetyltransf_1"/>
    <property type="match status" value="1"/>
</dbReference>
<dbReference type="CDD" id="cd04301">
    <property type="entry name" value="NAT_SF"/>
    <property type="match status" value="1"/>
</dbReference>
<dbReference type="PANTHER" id="PTHR43617">
    <property type="entry name" value="L-AMINO ACID N-ACETYLTRANSFERASE"/>
    <property type="match status" value="1"/>
</dbReference>
<reference evidence="2 3" key="1">
    <citation type="submission" date="2016-10" db="EMBL/GenBank/DDBJ databases">
        <authorList>
            <person name="de Groot N.N."/>
        </authorList>
    </citation>
    <scope>NUCLEOTIDE SEQUENCE [LARGE SCALE GENOMIC DNA]</scope>
    <source>
        <strain evidence="2 3">AR67</strain>
    </source>
</reference>
<feature type="domain" description="N-acetyltransferase" evidence="1">
    <location>
        <begin position="1"/>
        <end position="161"/>
    </location>
</feature>
<dbReference type="GO" id="GO:0005840">
    <property type="term" value="C:ribosome"/>
    <property type="evidence" value="ECO:0007669"/>
    <property type="project" value="UniProtKB-KW"/>
</dbReference>
<sequence length="161" mass="18662">MIKEIDRSDIPNCVSVIKDSFMTVADEFGFTSENAPRFTAFAISNDRLYYQLDNEHRIMVAYYLDNKVIVGYYSLLLQEDNQCELNNLSVLPDYRHNNIGTALLDDAIIRAKKMGCVKINIGIVEENKILRKWYEDKGFTHIGTMKFDFFPFTCGYMVKTL</sequence>
<dbReference type="InterPro" id="IPR050276">
    <property type="entry name" value="MshD_Acetyltransferase"/>
</dbReference>
<proteinExistence type="predicted"/>
<accession>A0A1I1DFB3</accession>
<dbReference type="GO" id="GO:0016747">
    <property type="term" value="F:acyltransferase activity, transferring groups other than amino-acyl groups"/>
    <property type="evidence" value="ECO:0007669"/>
    <property type="project" value="InterPro"/>
</dbReference>
<protein>
    <submittedName>
        <fullName evidence="2">Ribosomal protein S18 acetylase RimI</fullName>
    </submittedName>
</protein>
<dbReference type="RefSeq" id="WP_074959797.1">
    <property type="nucleotide sequence ID" value="NZ_FOKQ01000002.1"/>
</dbReference>
<keyword evidence="2" id="KW-0689">Ribosomal protein</keyword>
<dbReference type="EMBL" id="FOKQ01000002">
    <property type="protein sequence ID" value="SFB73534.1"/>
    <property type="molecule type" value="Genomic_DNA"/>
</dbReference>
<evidence type="ECO:0000259" key="1">
    <source>
        <dbReference type="PROSITE" id="PS51186"/>
    </source>
</evidence>
<dbReference type="Gene3D" id="3.40.630.30">
    <property type="match status" value="1"/>
</dbReference>
<gene>
    <name evidence="2" type="ORF">SAMN02910406_00395</name>
</gene>
<keyword evidence="2" id="KW-0687">Ribonucleoprotein</keyword>
<dbReference type="AlphaFoldDB" id="A0A1I1DFB3"/>
<evidence type="ECO:0000313" key="2">
    <source>
        <dbReference type="EMBL" id="SFB73534.1"/>
    </source>
</evidence>
<organism evidence="2 3">
    <name type="scientific">Ruminococcus albus</name>
    <dbReference type="NCBI Taxonomy" id="1264"/>
    <lineage>
        <taxon>Bacteria</taxon>
        <taxon>Bacillati</taxon>
        <taxon>Bacillota</taxon>
        <taxon>Clostridia</taxon>
        <taxon>Eubacteriales</taxon>
        <taxon>Oscillospiraceae</taxon>
        <taxon>Ruminococcus</taxon>
    </lineage>
</organism>
<dbReference type="OrthoDB" id="9813917at2"/>
<evidence type="ECO:0000313" key="3">
    <source>
        <dbReference type="Proteomes" id="UP000182192"/>
    </source>
</evidence>
<dbReference type="InterPro" id="IPR000182">
    <property type="entry name" value="GNAT_dom"/>
</dbReference>
<name>A0A1I1DFB3_RUMAL</name>
<dbReference type="PROSITE" id="PS51186">
    <property type="entry name" value="GNAT"/>
    <property type="match status" value="1"/>
</dbReference>
<dbReference type="Proteomes" id="UP000182192">
    <property type="component" value="Unassembled WGS sequence"/>
</dbReference>